<reference evidence="3 4" key="1">
    <citation type="submission" date="2016-03" db="EMBL/GenBank/DDBJ databases">
        <title>Acetic acid bacteria sequencing.</title>
        <authorList>
            <person name="Brandt J."/>
            <person name="Jakob F."/>
            <person name="Vogel R.F."/>
        </authorList>
    </citation>
    <scope>NUCLEOTIDE SEQUENCE [LARGE SCALE GENOMIC DNA]</scope>
    <source>
        <strain evidence="3 4">TMW2.1084</strain>
    </source>
</reference>
<evidence type="ECO:0000313" key="4">
    <source>
        <dbReference type="Proteomes" id="UP000189055"/>
    </source>
</evidence>
<keyword evidence="1" id="KW-0732">Signal</keyword>
<feature type="chain" id="PRO_5012437169" evidence="1">
    <location>
        <begin position="21"/>
        <end position="424"/>
    </location>
</feature>
<accession>A0A1U9LF44</accession>
<dbReference type="Gene3D" id="3.40.710.10">
    <property type="entry name" value="DD-peptidase/beta-lactamase superfamily"/>
    <property type="match status" value="1"/>
</dbReference>
<dbReference type="GO" id="GO:0016787">
    <property type="term" value="F:hydrolase activity"/>
    <property type="evidence" value="ECO:0007669"/>
    <property type="project" value="UniProtKB-KW"/>
</dbReference>
<proteinExistence type="predicted"/>
<dbReference type="InterPro" id="IPR001466">
    <property type="entry name" value="Beta-lactam-related"/>
</dbReference>
<evidence type="ECO:0000313" key="3">
    <source>
        <dbReference type="EMBL" id="AQT05083.1"/>
    </source>
</evidence>
<evidence type="ECO:0000259" key="2">
    <source>
        <dbReference type="Pfam" id="PF00144"/>
    </source>
</evidence>
<dbReference type="RefSeq" id="WP_077930884.1">
    <property type="nucleotide sequence ID" value="NZ_CP014687.1"/>
</dbReference>
<dbReference type="KEGG" id="aper:A0U91_09455"/>
<name>A0A1U9LF44_9PROT</name>
<keyword evidence="3" id="KW-0378">Hydrolase</keyword>
<gene>
    <name evidence="3" type="ORF">A0U91_09455</name>
</gene>
<feature type="signal peptide" evidence="1">
    <location>
        <begin position="1"/>
        <end position="20"/>
    </location>
</feature>
<dbReference type="AlphaFoldDB" id="A0A1U9LF44"/>
<feature type="domain" description="Beta-lactamase-related" evidence="2">
    <location>
        <begin position="40"/>
        <end position="392"/>
    </location>
</feature>
<organism evidence="3 4">
    <name type="scientific">Acetobacter persici</name>
    <dbReference type="NCBI Taxonomy" id="1076596"/>
    <lineage>
        <taxon>Bacteria</taxon>
        <taxon>Pseudomonadati</taxon>
        <taxon>Pseudomonadota</taxon>
        <taxon>Alphaproteobacteria</taxon>
        <taxon>Acetobacterales</taxon>
        <taxon>Acetobacteraceae</taxon>
        <taxon>Acetobacter</taxon>
    </lineage>
</organism>
<sequence>MNSKLCSALALAFFTTTALAQTPERSMDQQMDAVLTQGESQPLAALAAVRLHHGQPVYQYYGGFARRDGANTVPVRQDTLFRIASISKVVTTIGLMELVEQGKVNLDHDVSDYLGFTLRNPDFPQTPITVRMLLNHTSTLRDGDVYVLPPGKSVQDFFDATHKPGNQNYHFSVHDGHAPGTYFTYCNLCYGLVGTIIERVSGERFDQYQKHHVLEPLKIDGRYNIMALDHPERLATLYGRVPSGYEATVDSQPLKGWSKDALASYKIGSNGTLFSPQGGLRISMQGLTRLARFMIQRGTLEGVRLLTPQSIEAMETPTWTFNGQNGVCPYPLSAYGLSLFLLTGTEDTNGKPASPYPGYKGGLRGHLGDAYGLHSGFWYNPQNGDAYLFAADGFPDYDQEKRGKYSSFSRVEEEIFTTLAGKQP</sequence>
<dbReference type="InterPro" id="IPR012338">
    <property type="entry name" value="Beta-lactam/transpept-like"/>
</dbReference>
<dbReference type="InterPro" id="IPR050789">
    <property type="entry name" value="Diverse_Enzym_Activities"/>
</dbReference>
<dbReference type="SUPFAM" id="SSF56601">
    <property type="entry name" value="beta-lactamase/transpeptidase-like"/>
    <property type="match status" value="1"/>
</dbReference>
<dbReference type="EMBL" id="CP014687">
    <property type="protein sequence ID" value="AQT05083.1"/>
    <property type="molecule type" value="Genomic_DNA"/>
</dbReference>
<dbReference type="PANTHER" id="PTHR43283">
    <property type="entry name" value="BETA-LACTAMASE-RELATED"/>
    <property type="match status" value="1"/>
</dbReference>
<evidence type="ECO:0000256" key="1">
    <source>
        <dbReference type="SAM" id="SignalP"/>
    </source>
</evidence>
<dbReference type="Pfam" id="PF00144">
    <property type="entry name" value="Beta-lactamase"/>
    <property type="match status" value="1"/>
</dbReference>
<protein>
    <submittedName>
        <fullName evidence="3">Serine hydrolase</fullName>
    </submittedName>
</protein>
<dbReference type="STRING" id="1076596.A0U91_09455"/>
<dbReference type="Proteomes" id="UP000189055">
    <property type="component" value="Chromosome"/>
</dbReference>